<evidence type="ECO:0000313" key="2">
    <source>
        <dbReference type="EMBL" id="SVD57008.1"/>
    </source>
</evidence>
<gene>
    <name evidence="2" type="ORF">METZ01_LOCUS409862</name>
</gene>
<name>A0A382WFW7_9ZZZZ</name>
<evidence type="ECO:0000259" key="1">
    <source>
        <dbReference type="Pfam" id="PF09822"/>
    </source>
</evidence>
<protein>
    <recommendedName>
        <fullName evidence="1">ABC-type uncharacterized transport system domain-containing protein</fullName>
    </recommendedName>
</protein>
<sequence length="278" mass="30152">LLWIVQPKNLADDVLYAIDQFIMAGGNAIIFVDPHAEVDSVSVEGMPQGMPPMGQGSNLPELFESWKIDFSSDEVVADAQLALQVSGMDRRPVRHYGIIGITEDLMSPDDIITAELNVVNLSTAGSLRKLEDSAIDFQPLLYSSTFSQTMAATQFSFLPDPSTLQTSFVPDDTQYVLAARISGTLKTAFPNGAPPDRNNNSAGLTKEHLSETIESSNLIIVADVDMLADHLWVQVQSFFGQQIANPFANNGAFVVNALENLSGNADLIGVRSRASYTR</sequence>
<dbReference type="AlphaFoldDB" id="A0A382WFW7"/>
<dbReference type="Pfam" id="PF09822">
    <property type="entry name" value="ABC_transp_aux"/>
    <property type="match status" value="1"/>
</dbReference>
<feature type="non-terminal residue" evidence="2">
    <location>
        <position position="278"/>
    </location>
</feature>
<dbReference type="InterPro" id="IPR019196">
    <property type="entry name" value="ABC_transp_unknown"/>
</dbReference>
<reference evidence="2" key="1">
    <citation type="submission" date="2018-05" db="EMBL/GenBank/DDBJ databases">
        <authorList>
            <person name="Lanie J.A."/>
            <person name="Ng W.-L."/>
            <person name="Kazmierczak K.M."/>
            <person name="Andrzejewski T.M."/>
            <person name="Davidsen T.M."/>
            <person name="Wayne K.J."/>
            <person name="Tettelin H."/>
            <person name="Glass J.I."/>
            <person name="Rusch D."/>
            <person name="Podicherti R."/>
            <person name="Tsui H.-C.T."/>
            <person name="Winkler M.E."/>
        </authorList>
    </citation>
    <scope>NUCLEOTIDE SEQUENCE</scope>
</reference>
<organism evidence="2">
    <name type="scientific">marine metagenome</name>
    <dbReference type="NCBI Taxonomy" id="408172"/>
    <lineage>
        <taxon>unclassified sequences</taxon>
        <taxon>metagenomes</taxon>
        <taxon>ecological metagenomes</taxon>
    </lineage>
</organism>
<dbReference type="EMBL" id="UINC01159102">
    <property type="protein sequence ID" value="SVD57008.1"/>
    <property type="molecule type" value="Genomic_DNA"/>
</dbReference>
<feature type="domain" description="ABC-type uncharacterised transport system" evidence="1">
    <location>
        <begin position="2"/>
        <end position="257"/>
    </location>
</feature>
<feature type="non-terminal residue" evidence="2">
    <location>
        <position position="1"/>
    </location>
</feature>
<accession>A0A382WFW7</accession>
<proteinExistence type="predicted"/>